<protein>
    <recommendedName>
        <fullName evidence="22">Calcium channel, voltage-dependent, P/Q type, alpha 1A subunit, b</fullName>
    </recommendedName>
</protein>
<dbReference type="InterPro" id="IPR031649">
    <property type="entry name" value="GPHH_dom"/>
</dbReference>
<keyword evidence="4" id="KW-0109">Calcium transport</keyword>
<keyword evidence="9" id="KW-0851">Voltage-gated channel</keyword>
<evidence type="ECO:0000313" key="20">
    <source>
        <dbReference type="Ensembl" id="ENSMAMP00000048896.1"/>
    </source>
</evidence>
<dbReference type="Gene3D" id="1.10.238.10">
    <property type="entry name" value="EF-hand"/>
    <property type="match status" value="1"/>
</dbReference>
<dbReference type="GO" id="GO:0043025">
    <property type="term" value="C:neuronal cell body"/>
    <property type="evidence" value="ECO:0007669"/>
    <property type="project" value="TreeGrafter"/>
</dbReference>
<keyword evidence="6 16" id="KW-0812">Transmembrane</keyword>
<evidence type="ECO:0000256" key="16">
    <source>
        <dbReference type="SAM" id="Phobius"/>
    </source>
</evidence>
<dbReference type="GO" id="GO:0045202">
    <property type="term" value="C:synapse"/>
    <property type="evidence" value="ECO:0007669"/>
    <property type="project" value="GOC"/>
</dbReference>
<keyword evidence="7" id="KW-0677">Repeat</keyword>
<keyword evidence="12 16" id="KW-0472">Membrane</keyword>
<evidence type="ECO:0000256" key="3">
    <source>
        <dbReference type="ARBA" id="ARBA00022475"/>
    </source>
</evidence>
<evidence type="ECO:0000259" key="18">
    <source>
        <dbReference type="Pfam" id="PF08763"/>
    </source>
</evidence>
<keyword evidence="2" id="KW-0813">Transport</keyword>
<evidence type="ECO:0000256" key="7">
    <source>
        <dbReference type="ARBA" id="ARBA00022737"/>
    </source>
</evidence>
<reference evidence="20" key="1">
    <citation type="submission" date="2025-08" db="UniProtKB">
        <authorList>
            <consortium name="Ensembl"/>
        </authorList>
    </citation>
    <scope>IDENTIFICATION</scope>
</reference>
<evidence type="ECO:0008006" key="22">
    <source>
        <dbReference type="Google" id="ProtNLM"/>
    </source>
</evidence>
<accession>A0A7N8XPT5</accession>
<dbReference type="GO" id="GO:0005891">
    <property type="term" value="C:voltage-gated calcium channel complex"/>
    <property type="evidence" value="ECO:0007669"/>
    <property type="project" value="TreeGrafter"/>
</dbReference>
<feature type="transmembrane region" description="Helical" evidence="16">
    <location>
        <begin position="7"/>
        <end position="26"/>
    </location>
</feature>
<dbReference type="InterPro" id="IPR014873">
    <property type="entry name" value="VDCC_a1su_IQ"/>
</dbReference>
<dbReference type="FunFam" id="1.10.238.10:FF:000063">
    <property type="entry name" value="Voltage-dependent N-type calcium channel subunit alpha"/>
    <property type="match status" value="1"/>
</dbReference>
<dbReference type="Pfam" id="PF08763">
    <property type="entry name" value="Ca_chan_IQ"/>
    <property type="match status" value="1"/>
</dbReference>
<keyword evidence="11" id="KW-0406">Ion transport</keyword>
<evidence type="ECO:0000256" key="15">
    <source>
        <dbReference type="ARBA" id="ARBA00036634"/>
    </source>
</evidence>
<evidence type="ECO:0000259" key="17">
    <source>
        <dbReference type="Pfam" id="PF00520"/>
    </source>
</evidence>
<evidence type="ECO:0000256" key="10">
    <source>
        <dbReference type="ARBA" id="ARBA00022989"/>
    </source>
</evidence>
<comment type="catalytic activity">
    <reaction evidence="15">
        <text>Ca(2+)(in) = Ca(2+)(out)</text>
        <dbReference type="Rhea" id="RHEA:29671"/>
        <dbReference type="ChEBI" id="CHEBI:29108"/>
    </reaction>
</comment>
<dbReference type="GeneTree" id="ENSGT00940000156518"/>
<dbReference type="SUPFAM" id="SSF81324">
    <property type="entry name" value="Voltage-gated potassium channels"/>
    <property type="match status" value="1"/>
</dbReference>
<dbReference type="AlphaFoldDB" id="A0A7N8XPT5"/>
<comment type="subcellular location">
    <subcellularLocation>
        <location evidence="1">Cell membrane</location>
        <topology evidence="1">Multi-pass membrane protein</topology>
    </subcellularLocation>
</comment>
<keyword evidence="3" id="KW-1003">Cell membrane</keyword>
<dbReference type="GO" id="GO:0008331">
    <property type="term" value="F:high voltage-gated calcium channel activity"/>
    <property type="evidence" value="ECO:0007669"/>
    <property type="project" value="TreeGrafter"/>
</dbReference>
<keyword evidence="5" id="KW-0107">Calcium channel</keyword>
<evidence type="ECO:0000313" key="21">
    <source>
        <dbReference type="Proteomes" id="UP000261640"/>
    </source>
</evidence>
<dbReference type="Proteomes" id="UP000261640">
    <property type="component" value="Unplaced"/>
</dbReference>
<evidence type="ECO:0000256" key="6">
    <source>
        <dbReference type="ARBA" id="ARBA00022692"/>
    </source>
</evidence>
<keyword evidence="10 16" id="KW-1133">Transmembrane helix</keyword>
<evidence type="ECO:0000256" key="11">
    <source>
        <dbReference type="ARBA" id="ARBA00023065"/>
    </source>
</evidence>
<dbReference type="Pfam" id="PF00520">
    <property type="entry name" value="Ion_trans"/>
    <property type="match status" value="1"/>
</dbReference>
<reference evidence="20" key="2">
    <citation type="submission" date="2025-09" db="UniProtKB">
        <authorList>
            <consortium name="Ensembl"/>
        </authorList>
    </citation>
    <scope>IDENTIFICATION</scope>
</reference>
<evidence type="ECO:0000256" key="8">
    <source>
        <dbReference type="ARBA" id="ARBA00022837"/>
    </source>
</evidence>
<dbReference type="InParanoid" id="A0A7N8XPT5"/>
<evidence type="ECO:0000256" key="9">
    <source>
        <dbReference type="ARBA" id="ARBA00022882"/>
    </source>
</evidence>
<keyword evidence="13" id="KW-1015">Disulfide bond</keyword>
<dbReference type="InterPro" id="IPR005821">
    <property type="entry name" value="Ion_trans_dom"/>
</dbReference>
<name>A0A7N8XPT5_9TELE</name>
<organism evidence="20 21">
    <name type="scientific">Mastacembelus armatus</name>
    <name type="common">zig-zag eel</name>
    <dbReference type="NCBI Taxonomy" id="205130"/>
    <lineage>
        <taxon>Eukaryota</taxon>
        <taxon>Metazoa</taxon>
        <taxon>Chordata</taxon>
        <taxon>Craniata</taxon>
        <taxon>Vertebrata</taxon>
        <taxon>Euteleostomi</taxon>
        <taxon>Actinopterygii</taxon>
        <taxon>Neopterygii</taxon>
        <taxon>Teleostei</taxon>
        <taxon>Neoteleostei</taxon>
        <taxon>Acanthomorphata</taxon>
        <taxon>Anabantaria</taxon>
        <taxon>Synbranchiformes</taxon>
        <taxon>Mastacembelidae</taxon>
        <taxon>Mastacembelus</taxon>
    </lineage>
</organism>
<feature type="transmembrane region" description="Helical" evidence="16">
    <location>
        <begin position="92"/>
        <end position="116"/>
    </location>
</feature>
<evidence type="ECO:0000256" key="14">
    <source>
        <dbReference type="ARBA" id="ARBA00023303"/>
    </source>
</evidence>
<dbReference type="Gene3D" id="1.10.287.70">
    <property type="match status" value="1"/>
</dbReference>
<evidence type="ECO:0000256" key="2">
    <source>
        <dbReference type="ARBA" id="ARBA00022448"/>
    </source>
</evidence>
<dbReference type="Pfam" id="PF16905">
    <property type="entry name" value="GPHH"/>
    <property type="match status" value="1"/>
</dbReference>
<feature type="domain" description="Voltage-dependent L-type calcium channel IQ-associated" evidence="19">
    <location>
        <begin position="136"/>
        <end position="188"/>
    </location>
</feature>
<evidence type="ECO:0000256" key="4">
    <source>
        <dbReference type="ARBA" id="ARBA00022568"/>
    </source>
</evidence>
<evidence type="ECO:0000256" key="5">
    <source>
        <dbReference type="ARBA" id="ARBA00022673"/>
    </source>
</evidence>
<evidence type="ECO:0000256" key="12">
    <source>
        <dbReference type="ARBA" id="ARBA00023136"/>
    </source>
</evidence>
<dbReference type="GO" id="GO:0098703">
    <property type="term" value="P:calcium ion import across plasma membrane"/>
    <property type="evidence" value="ECO:0007669"/>
    <property type="project" value="TreeGrafter"/>
</dbReference>
<dbReference type="PANTHER" id="PTHR45628:SF3">
    <property type="entry name" value="VOLTAGE-DEPENDENT P_Q-TYPE CALCIUM CHANNEL SUBUNIT ALPHA-1A"/>
    <property type="match status" value="1"/>
</dbReference>
<evidence type="ECO:0000256" key="13">
    <source>
        <dbReference type="ARBA" id="ARBA00023157"/>
    </source>
</evidence>
<feature type="domain" description="Voltage-dependent calcium channel alpha-1 subunit IQ" evidence="18">
    <location>
        <begin position="198"/>
        <end position="251"/>
    </location>
</feature>
<evidence type="ECO:0000256" key="1">
    <source>
        <dbReference type="ARBA" id="ARBA00004651"/>
    </source>
</evidence>
<proteinExistence type="predicted"/>
<dbReference type="Ensembl" id="ENSMAMT00000040861.1">
    <property type="protein sequence ID" value="ENSMAMP00000048896.1"/>
    <property type="gene ID" value="ENSMAMG00000028200.1"/>
</dbReference>
<keyword evidence="8" id="KW-0106">Calcium</keyword>
<dbReference type="FunFam" id="1.10.287.70:FF:000023">
    <property type="entry name" value="Voltage-dependent R-type calcium channel subunit alpha"/>
    <property type="match status" value="1"/>
</dbReference>
<feature type="domain" description="Ion transport" evidence="17">
    <location>
        <begin position="3"/>
        <end position="126"/>
    </location>
</feature>
<dbReference type="GO" id="GO:0007268">
    <property type="term" value="P:chemical synaptic transmission"/>
    <property type="evidence" value="ECO:0007669"/>
    <property type="project" value="TreeGrafter"/>
</dbReference>
<dbReference type="PANTHER" id="PTHR45628">
    <property type="entry name" value="VOLTAGE-DEPENDENT CALCIUM CHANNEL TYPE A SUBUNIT ALPHA-1"/>
    <property type="match status" value="1"/>
</dbReference>
<keyword evidence="21" id="KW-1185">Reference proteome</keyword>
<evidence type="ECO:0000259" key="19">
    <source>
        <dbReference type="Pfam" id="PF16905"/>
    </source>
</evidence>
<sequence length="311" mass="35242">SPQALPYVCLLIAMLFFIYAIIGMQVGENLNLKWASAIDQHNNFRTFFQALMLLFRSATGEAWHEIMLACLGGKECDPLSGNTEPECGSQFAYLYFVSFIFFCSFLMLNLFVAVIMDNFEYLTRDSSILGPHHLDEYVRIWAEYDPAACGRIHYKDMYSLLHMCPPLGLGKRCPARVAYKRLLRMDLPVADDNTVHFNSTLMALIRTALDIKIAKGGIDKQQMDAELRKEMMAIWPNLSQKTLDLLVTPHKCKLQSMGAGATVWLGCSHPVPPRASTFSSRHLRTASFSLLHPLNQLAHHPTYPYSHISYL</sequence>
<keyword evidence="14" id="KW-0407">Ion channel</keyword>
<dbReference type="InterPro" id="IPR050599">
    <property type="entry name" value="VDCC_alpha-1_subunit"/>
</dbReference>